<name>A0ABR3VWA5_9PEZI</name>
<evidence type="ECO:0000313" key="2">
    <source>
        <dbReference type="EMBL" id="KAL1846749.1"/>
    </source>
</evidence>
<proteinExistence type="predicted"/>
<comment type="caution">
    <text evidence="2">The sequence shown here is derived from an EMBL/GenBank/DDBJ whole genome shotgun (WGS) entry which is preliminary data.</text>
</comment>
<feature type="compositionally biased region" description="Pro residues" evidence="1">
    <location>
        <begin position="451"/>
        <end position="470"/>
    </location>
</feature>
<dbReference type="EMBL" id="JAZHXJ010001017">
    <property type="protein sequence ID" value="KAL1846749.1"/>
    <property type="molecule type" value="Genomic_DNA"/>
</dbReference>
<sequence length="698" mass="77904">MRYIPEANAPAMRRYRLRAKDLSNPTLMDLHACAMSAKKSLRWMETMISRDRNSDVLTLAQNRDLIDYIHDAAMCAERLRRKARMNVLEDAESRITTNARFLIRVFHEQMDTLIQYLTICEGLNTIPPDLPRHQIEKLQPEWLASANRAVFQSERQYFRRKAHAAARKILWRRKFDDIPESPLFTPEPSFLLPQVRSSSTAEERSPSESATKAQTEEAEKILESIERRDFAEPQEEKAAGPVRSGTYRLSSTPLSGSPVPAPEPEQATTAASACAPATRIRSPSVPIPETEQATTAATRPEIAAQQPQLSIGTATSAPHTPHTPESQTKAEQRGTKRPAPEEWVPTSSAKRRWDAPTPGDESPESVALRRQLTAFLKAEEEGATAVPAAKGDTSSVEEQASLMPPPPLPQPISAKPHGHSQETWTTMPSASEQVSMAEPTPPQPAFQLTLPPSPPKLAPLPSGSPTPPAQPIETPGESGEPTDEEQRTPTEEEIEEMMGFKRPPTPEPEEGPDGTEEEAADWRERYEVFDSLCSRNQDPTADPEAVDLMLTMANELLPQAIAWLKDNNELGKKRLSPPEKIVKKRNEEREMIERLARHARLRIRRARRRAHQIRHGETPLPFTAEDELEVYPTPPQPPPPRTMRTLGYENLREAEDAARGVYDTAHHLDGISKFADVSTPGYLADERNDARKGHIGIA</sequence>
<feature type="compositionally biased region" description="Basic and acidic residues" evidence="1">
    <location>
        <begin position="328"/>
        <end position="340"/>
    </location>
</feature>
<organism evidence="2 3">
    <name type="scientific">Phialemonium thermophilum</name>
    <dbReference type="NCBI Taxonomy" id="223376"/>
    <lineage>
        <taxon>Eukaryota</taxon>
        <taxon>Fungi</taxon>
        <taxon>Dikarya</taxon>
        <taxon>Ascomycota</taxon>
        <taxon>Pezizomycotina</taxon>
        <taxon>Sordariomycetes</taxon>
        <taxon>Sordariomycetidae</taxon>
        <taxon>Cephalothecales</taxon>
        <taxon>Cephalothecaceae</taxon>
        <taxon>Phialemonium</taxon>
    </lineage>
</organism>
<feature type="compositionally biased region" description="Basic and acidic residues" evidence="1">
    <location>
        <begin position="214"/>
        <end position="238"/>
    </location>
</feature>
<dbReference type="Proteomes" id="UP001586593">
    <property type="component" value="Unassembled WGS sequence"/>
</dbReference>
<feature type="compositionally biased region" description="Polar residues" evidence="1">
    <location>
        <begin position="421"/>
        <end position="434"/>
    </location>
</feature>
<gene>
    <name evidence="2" type="ORF">VTK73DRAFT_219</name>
</gene>
<feature type="region of interest" description="Disordered" evidence="1">
    <location>
        <begin position="186"/>
        <end position="522"/>
    </location>
</feature>
<keyword evidence="3" id="KW-1185">Reference proteome</keyword>
<accession>A0ABR3VWA5</accession>
<feature type="compositionally biased region" description="Low complexity" evidence="1">
    <location>
        <begin position="264"/>
        <end position="278"/>
    </location>
</feature>
<protein>
    <submittedName>
        <fullName evidence="2">Uncharacterized protein</fullName>
    </submittedName>
</protein>
<evidence type="ECO:0000313" key="3">
    <source>
        <dbReference type="Proteomes" id="UP001586593"/>
    </source>
</evidence>
<reference evidence="2 3" key="1">
    <citation type="journal article" date="2024" name="Commun. Biol.">
        <title>Comparative genomic analysis of thermophilic fungi reveals convergent evolutionary adaptations and gene losses.</title>
        <authorList>
            <person name="Steindorff A.S."/>
            <person name="Aguilar-Pontes M.V."/>
            <person name="Robinson A.J."/>
            <person name="Andreopoulos B."/>
            <person name="LaButti K."/>
            <person name="Kuo A."/>
            <person name="Mondo S."/>
            <person name="Riley R."/>
            <person name="Otillar R."/>
            <person name="Haridas S."/>
            <person name="Lipzen A."/>
            <person name="Grimwood J."/>
            <person name="Schmutz J."/>
            <person name="Clum A."/>
            <person name="Reid I.D."/>
            <person name="Moisan M.C."/>
            <person name="Butler G."/>
            <person name="Nguyen T.T.M."/>
            <person name="Dewar K."/>
            <person name="Conant G."/>
            <person name="Drula E."/>
            <person name="Henrissat B."/>
            <person name="Hansel C."/>
            <person name="Singer S."/>
            <person name="Hutchinson M.I."/>
            <person name="de Vries R.P."/>
            <person name="Natvig D.O."/>
            <person name="Powell A.J."/>
            <person name="Tsang A."/>
            <person name="Grigoriev I.V."/>
        </authorList>
    </citation>
    <scope>NUCLEOTIDE SEQUENCE [LARGE SCALE GENOMIC DNA]</scope>
    <source>
        <strain evidence="2 3">ATCC 24622</strain>
    </source>
</reference>
<feature type="compositionally biased region" description="Acidic residues" evidence="1">
    <location>
        <begin position="507"/>
        <end position="519"/>
    </location>
</feature>
<feature type="compositionally biased region" description="Low complexity" evidence="1">
    <location>
        <begin position="313"/>
        <end position="324"/>
    </location>
</feature>
<evidence type="ECO:0000256" key="1">
    <source>
        <dbReference type="SAM" id="MobiDB-lite"/>
    </source>
</evidence>